<keyword evidence="6" id="KW-0460">Magnesium</keyword>
<dbReference type="InterPro" id="IPR006171">
    <property type="entry name" value="TOPRIM_dom"/>
</dbReference>
<feature type="site" description="Interaction with DNA" evidence="10">
    <location>
        <position position="147"/>
    </location>
</feature>
<sequence length="771" mass="86179">MPSSLLIVESPSKAKTLKKYLGADFEVLASYGHVRDLVPKNGAVDPDKDFAMKYQLIARNSKHVDAIVSAVREADHVYLATDPDREGEAISWHLVQILNGKKLLKDKTAQRVVFHEITKNAVLEAIQNPRDIAQDLVDAQQARRALDYLVGFNLSPLLWKKIRRGLSAGRVQSPALRLICERENEIRAFTAQEYWSVHLDSHKSRTKFSAKLTQLAGKKLEQFDIPNEAEQAAILARLAGQSATVAAIEKKKKTRNPAAPFTTSTLQQEAVRKLGMTTDRAMRTAQQLYEGIDVGQGTVGLITYMRTDSVALAAEAITEIRHYIENKFEPAFLPKSPVAFKNKSKNAQEAHEAIRPTSVYRSPEAVKPFLTSDQFKLYEMIWKRTLACQMAPAKFDTTGIDIAVGEAVFRASGQVLVFAGFLAVYEEDVDDAEDEDSAKLPVLEEGETLPVDKLYGEQHFTQPPPRFTEASLVKALEEYGIGRPSTYASIISTLKDREYVTLDKKRFEPTDTGDIVNKFLTEHFAQYVDYNFTAKLENQLDEIASGQRQWVPVMDSFWKGFKKQITEKEGISRAEVTTENLDEACPKCQKPLMIRFGRRGRFIGCSGYPECDYTRDMNETAESAAAAAEEPTLVEGRDCPECGGQLLIKKGKYGKFIGCANYPKCKHIEPLEKPKDTGVTCPECKTGHLIERKSRYGKLFYSCNTYPKCKYATWNPPIAEPCPQCGWPILTIKTTKRRGTEKVCPQKECGYAVQIAPPEGKEEAAPEGAAD</sequence>
<evidence type="ECO:0000256" key="5">
    <source>
        <dbReference type="ARBA" id="ARBA00022833"/>
    </source>
</evidence>
<dbReference type="EMBL" id="JAUEDK010000021">
    <property type="protein sequence ID" value="MDN0075756.1"/>
    <property type="molecule type" value="Genomic_DNA"/>
</dbReference>
<dbReference type="EC" id="5.6.2.1" evidence="10"/>
<keyword evidence="14" id="KW-1185">Reference proteome</keyword>
<comment type="function">
    <text evidence="10">Releases the supercoiling and torsional tension of DNA, which is introduced during the DNA replication and transcription, by transiently cleaving and rejoining one strand of the DNA duplex. Introduces a single-strand break via transesterification at a target site in duplex DNA. The scissile phosphodiester is attacked by the catalytic tyrosine of the enzyme, resulting in the formation of a DNA-(5'-phosphotyrosyl)-enzyme intermediate and the expulsion of a 3'-OH DNA strand. The free DNA strand then undergoes passage around the unbroken strand, thus removing DNA supercoils. Finally, in the religation step, the DNA 3'-OH attacks the covalent intermediate to expel the active-site tyrosine and restore the DNA phosphodiester backbone.</text>
</comment>
<dbReference type="InterPro" id="IPR013498">
    <property type="entry name" value="Topo_IA_Znf"/>
</dbReference>
<proteinExistence type="inferred from homology"/>
<feature type="site" description="Interaction with DNA" evidence="10">
    <location>
        <position position="159"/>
    </location>
</feature>
<dbReference type="Proteomes" id="UP001168540">
    <property type="component" value="Unassembled WGS sequence"/>
</dbReference>
<dbReference type="Pfam" id="PF01396">
    <property type="entry name" value="Zn_ribbon_Top1"/>
    <property type="match status" value="3"/>
</dbReference>
<feature type="region of interest" description="Interaction with DNA" evidence="10">
    <location>
        <begin position="167"/>
        <end position="172"/>
    </location>
</feature>
<feature type="domain" description="Toprim" evidence="11">
    <location>
        <begin position="3"/>
        <end position="113"/>
    </location>
</feature>
<keyword evidence="9 10" id="KW-0413">Isomerase</keyword>
<dbReference type="Pfam" id="PF01751">
    <property type="entry name" value="Toprim"/>
    <property type="match status" value="1"/>
</dbReference>
<dbReference type="Gene3D" id="3.30.65.10">
    <property type="entry name" value="Bacterial Topoisomerase I, domain 1"/>
    <property type="match status" value="3"/>
</dbReference>
<dbReference type="SUPFAM" id="SSF57783">
    <property type="entry name" value="Zinc beta-ribbon"/>
    <property type="match status" value="2"/>
</dbReference>
<dbReference type="InterPro" id="IPR003601">
    <property type="entry name" value="Topo_IA_2"/>
</dbReference>
<feature type="domain" description="Topo IA-type catalytic" evidence="12">
    <location>
        <begin position="133"/>
        <end position="566"/>
    </location>
</feature>
<dbReference type="PROSITE" id="PS00396">
    <property type="entry name" value="TOPO_IA_1"/>
    <property type="match status" value="1"/>
</dbReference>
<dbReference type="SMART" id="SM00493">
    <property type="entry name" value="TOPRIM"/>
    <property type="match status" value="1"/>
</dbReference>
<evidence type="ECO:0000256" key="3">
    <source>
        <dbReference type="ARBA" id="ARBA00022723"/>
    </source>
</evidence>
<name>A0ABT7XPQ2_9NEIS</name>
<evidence type="ECO:0000256" key="6">
    <source>
        <dbReference type="ARBA" id="ARBA00022842"/>
    </source>
</evidence>
<evidence type="ECO:0000256" key="10">
    <source>
        <dbReference type="HAMAP-Rule" id="MF_00952"/>
    </source>
</evidence>
<dbReference type="SMART" id="SM00437">
    <property type="entry name" value="TOP1Ac"/>
    <property type="match status" value="1"/>
</dbReference>
<dbReference type="InterPro" id="IPR003602">
    <property type="entry name" value="Topo_IA_DNA-bd_dom"/>
</dbReference>
<evidence type="ECO:0000259" key="12">
    <source>
        <dbReference type="PROSITE" id="PS52039"/>
    </source>
</evidence>
<dbReference type="PROSITE" id="PS52039">
    <property type="entry name" value="TOPO_IA_2"/>
    <property type="match status" value="1"/>
</dbReference>
<dbReference type="InterPro" id="IPR013497">
    <property type="entry name" value="Topo_IA_cen"/>
</dbReference>
<dbReference type="SUPFAM" id="SSF56712">
    <property type="entry name" value="Prokaryotic type I DNA topoisomerase"/>
    <property type="match status" value="1"/>
</dbReference>
<evidence type="ECO:0000259" key="11">
    <source>
        <dbReference type="PROSITE" id="PS50880"/>
    </source>
</evidence>
<dbReference type="InterPro" id="IPR013825">
    <property type="entry name" value="Topo_IA_cen_sub2"/>
</dbReference>
<dbReference type="RefSeq" id="WP_289830398.1">
    <property type="nucleotide sequence ID" value="NZ_JAUEDK010000021.1"/>
</dbReference>
<comment type="caution">
    <text evidence="10">Lacks conserved residue(s) required for the propagation of feature annotation.</text>
</comment>
<keyword evidence="5" id="KW-0862">Zinc</keyword>
<dbReference type="PROSITE" id="PS50880">
    <property type="entry name" value="TOPRIM"/>
    <property type="match status" value="1"/>
</dbReference>
<dbReference type="Pfam" id="PF01131">
    <property type="entry name" value="Topoisom_bac"/>
    <property type="match status" value="1"/>
</dbReference>
<dbReference type="InterPro" id="IPR005733">
    <property type="entry name" value="TopoI_bac-type"/>
</dbReference>
<dbReference type="HAMAP" id="MF_00952">
    <property type="entry name" value="Topoisom_1_prok"/>
    <property type="match status" value="1"/>
</dbReference>
<evidence type="ECO:0000256" key="9">
    <source>
        <dbReference type="ARBA" id="ARBA00023235"/>
    </source>
</evidence>
<keyword evidence="7 10" id="KW-0799">Topoisomerase</keyword>
<evidence type="ECO:0000313" key="13">
    <source>
        <dbReference type="EMBL" id="MDN0075756.1"/>
    </source>
</evidence>
<evidence type="ECO:0000256" key="7">
    <source>
        <dbReference type="ARBA" id="ARBA00023029"/>
    </source>
</evidence>
<keyword evidence="8 10" id="KW-0238">DNA-binding</keyword>
<dbReference type="InterPro" id="IPR023405">
    <property type="entry name" value="Topo_IA_core_domain"/>
</dbReference>
<organism evidence="13 14">
    <name type="scientific">Crenobacter oryzisoli</name>
    <dbReference type="NCBI Taxonomy" id="3056844"/>
    <lineage>
        <taxon>Bacteria</taxon>
        <taxon>Pseudomonadati</taxon>
        <taxon>Pseudomonadota</taxon>
        <taxon>Betaproteobacteria</taxon>
        <taxon>Neisseriales</taxon>
        <taxon>Neisseriaceae</taxon>
        <taxon>Crenobacter</taxon>
    </lineage>
</organism>
<dbReference type="Gene3D" id="3.40.50.140">
    <property type="match status" value="1"/>
</dbReference>
<comment type="catalytic activity">
    <reaction evidence="1 10">
        <text>ATP-independent breakage of single-stranded DNA, followed by passage and rejoining.</text>
        <dbReference type="EC" id="5.6.2.1"/>
    </reaction>
</comment>
<evidence type="ECO:0000256" key="1">
    <source>
        <dbReference type="ARBA" id="ARBA00000213"/>
    </source>
</evidence>
<dbReference type="InterPro" id="IPR000380">
    <property type="entry name" value="Topo_IA"/>
</dbReference>
<dbReference type="PRINTS" id="PR00417">
    <property type="entry name" value="PRTPISMRASEI"/>
</dbReference>
<reference evidence="13" key="1">
    <citation type="submission" date="2023-06" db="EMBL/GenBank/DDBJ databases">
        <authorList>
            <person name="Zhang S."/>
        </authorList>
    </citation>
    <scope>NUCLEOTIDE SEQUENCE</scope>
    <source>
        <strain evidence="13">SG2303</strain>
    </source>
</reference>
<dbReference type="InterPro" id="IPR023406">
    <property type="entry name" value="Topo_IA_AS"/>
</dbReference>
<dbReference type="PANTHER" id="PTHR42785:SF1">
    <property type="entry name" value="DNA TOPOISOMERASE"/>
    <property type="match status" value="1"/>
</dbReference>
<dbReference type="GO" id="GO:0003917">
    <property type="term" value="F:DNA topoisomerase type I (single strand cut, ATP-independent) activity"/>
    <property type="evidence" value="ECO:0007669"/>
    <property type="project" value="UniProtKB-EC"/>
</dbReference>
<comment type="subunit">
    <text evidence="10">Monomer.</text>
</comment>
<feature type="active site" description="O-(5'-phospho-DNA)-tyrosine intermediate" evidence="10">
    <location>
        <position position="304"/>
    </location>
</feature>
<feature type="site" description="Interaction with DNA" evidence="10">
    <location>
        <position position="143"/>
    </location>
</feature>
<dbReference type="CDD" id="cd00186">
    <property type="entry name" value="TOP1Ac"/>
    <property type="match status" value="1"/>
</dbReference>
<evidence type="ECO:0000256" key="2">
    <source>
        <dbReference type="ARBA" id="ARBA00009446"/>
    </source>
</evidence>
<dbReference type="SMART" id="SM00436">
    <property type="entry name" value="TOP1Bc"/>
    <property type="match status" value="1"/>
</dbReference>
<dbReference type="CDD" id="cd03363">
    <property type="entry name" value="TOPRIM_TopoIA_TopoI"/>
    <property type="match status" value="1"/>
</dbReference>
<comment type="similarity">
    <text evidence="2 10">Belongs to the type IA topoisomerase family.</text>
</comment>
<dbReference type="Gene3D" id="2.70.20.10">
    <property type="entry name" value="Topoisomerase I, domain 3"/>
    <property type="match status" value="1"/>
</dbReference>
<feature type="site" description="Interaction with DNA" evidence="10">
    <location>
        <position position="144"/>
    </location>
</feature>
<feature type="site" description="Interaction with DNA" evidence="10">
    <location>
        <position position="33"/>
    </location>
</feature>
<gene>
    <name evidence="10 13" type="primary">topA</name>
    <name evidence="13" type="ORF">QU481_12760</name>
</gene>
<keyword evidence="3" id="KW-0479">Metal-binding</keyword>
<dbReference type="InterPro" id="IPR034149">
    <property type="entry name" value="TOPRIM_TopoI"/>
</dbReference>
<protein>
    <recommendedName>
        <fullName evidence="10">DNA topoisomerase 1</fullName>
        <ecNumber evidence="10">5.6.2.1</ecNumber>
    </recommendedName>
    <alternativeName>
        <fullName evidence="10">DNA topoisomerase I</fullName>
    </alternativeName>
</protein>
<comment type="caution">
    <text evidence="13">The sequence shown here is derived from an EMBL/GenBank/DDBJ whole genome shotgun (WGS) entry which is preliminary data.</text>
</comment>
<dbReference type="InterPro" id="IPR028612">
    <property type="entry name" value="Topoisom_1_IA"/>
</dbReference>
<dbReference type="NCBIfam" id="TIGR01051">
    <property type="entry name" value="topA_bact"/>
    <property type="match status" value="1"/>
</dbReference>
<keyword evidence="4" id="KW-0863">Zinc-finger</keyword>
<accession>A0ABT7XPQ2</accession>
<feature type="site" description="Interaction with DNA" evidence="10">
    <location>
        <position position="306"/>
    </location>
</feature>
<feature type="site" description="Interaction with DNA" evidence="10">
    <location>
        <position position="497"/>
    </location>
</feature>
<dbReference type="Gene3D" id="1.10.460.10">
    <property type="entry name" value="Topoisomerase I, domain 2"/>
    <property type="match status" value="1"/>
</dbReference>
<dbReference type="InterPro" id="IPR013826">
    <property type="entry name" value="Topo_IA_cen_sub3"/>
</dbReference>
<evidence type="ECO:0000256" key="8">
    <source>
        <dbReference type="ARBA" id="ARBA00023125"/>
    </source>
</evidence>
<evidence type="ECO:0000313" key="14">
    <source>
        <dbReference type="Proteomes" id="UP001168540"/>
    </source>
</evidence>
<dbReference type="Gene3D" id="1.10.290.10">
    <property type="entry name" value="Topoisomerase I, domain 4"/>
    <property type="match status" value="1"/>
</dbReference>
<evidence type="ECO:0000256" key="4">
    <source>
        <dbReference type="ARBA" id="ARBA00022771"/>
    </source>
</evidence>
<dbReference type="PANTHER" id="PTHR42785">
    <property type="entry name" value="DNA TOPOISOMERASE, TYPE IA, CORE"/>
    <property type="match status" value="1"/>
</dbReference>
<dbReference type="InterPro" id="IPR013824">
    <property type="entry name" value="Topo_IA_cen_sub1"/>
</dbReference>